<gene>
    <name evidence="1" type="ORF">GCM10010345_89670</name>
</gene>
<name>A0ABQ3DDQ3_9ACTN</name>
<protein>
    <submittedName>
        <fullName evidence="1">Uncharacterized protein</fullName>
    </submittedName>
</protein>
<dbReference type="Proteomes" id="UP000653644">
    <property type="component" value="Unassembled WGS sequence"/>
</dbReference>
<keyword evidence="2" id="KW-1185">Reference proteome</keyword>
<accession>A0ABQ3DDQ3</accession>
<sequence>MRSDGRGGDVDLCTGQPAISPAILTADFRAEAGSVATGTLRRFEAASEATG</sequence>
<organism evidence="1 2">
    <name type="scientific">Streptomyces canarius</name>
    <dbReference type="NCBI Taxonomy" id="285453"/>
    <lineage>
        <taxon>Bacteria</taxon>
        <taxon>Bacillati</taxon>
        <taxon>Actinomycetota</taxon>
        <taxon>Actinomycetes</taxon>
        <taxon>Kitasatosporales</taxon>
        <taxon>Streptomycetaceae</taxon>
        <taxon>Streptomyces</taxon>
    </lineage>
</organism>
<evidence type="ECO:0000313" key="1">
    <source>
        <dbReference type="EMBL" id="GHA72850.1"/>
    </source>
</evidence>
<dbReference type="EMBL" id="BMVN01000087">
    <property type="protein sequence ID" value="GHA72850.1"/>
    <property type="molecule type" value="Genomic_DNA"/>
</dbReference>
<proteinExistence type="predicted"/>
<reference evidence="2" key="1">
    <citation type="journal article" date="2019" name="Int. J. Syst. Evol. Microbiol.">
        <title>The Global Catalogue of Microorganisms (GCM) 10K type strain sequencing project: providing services to taxonomists for standard genome sequencing and annotation.</title>
        <authorList>
            <consortium name="The Broad Institute Genomics Platform"/>
            <consortium name="The Broad Institute Genome Sequencing Center for Infectious Disease"/>
            <person name="Wu L."/>
            <person name="Ma J."/>
        </authorList>
    </citation>
    <scope>NUCLEOTIDE SEQUENCE [LARGE SCALE GENOMIC DNA]</scope>
    <source>
        <strain evidence="2">JCM 4733</strain>
    </source>
</reference>
<evidence type="ECO:0000313" key="2">
    <source>
        <dbReference type="Proteomes" id="UP000653644"/>
    </source>
</evidence>
<comment type="caution">
    <text evidence="1">The sequence shown here is derived from an EMBL/GenBank/DDBJ whole genome shotgun (WGS) entry which is preliminary data.</text>
</comment>